<sequence length="332" mass="39422">MWIKGAFTLLIFLWIQIYFGIIHTLMQKEVCFAKDIETIEKEYDKVAKKIKQFNKDHPLFMITGKIKNREDKSIQVWGLAIPRDNNQNIFGAVWNDSNIIIENPGQNGILIDHYQGEHNFFRKQYGKNIFGSPVPVWVYGDEPERLKLQNFLSKLKGKIEKYRQAEFEQGKGKEVRLTVERKRLEQEKIKIGNSIEEIKREIVKCKESSELARLHLKDSLRIVQEMLKTTQESPGQTESQLTESLKKFQKLLAQEKLEFEKNWEEFEQAEVKMKQSREKLEQANSREELKNAEPRLKELLEKMKRYREGFETKIKNLKEGKEFFTNYRLEKG</sequence>
<dbReference type="AlphaFoldDB" id="I3ILI5"/>
<comment type="caution">
    <text evidence="3">The sequence shown here is derived from an EMBL/GenBank/DDBJ whole genome shotgun (WGS) entry which is preliminary data.</text>
</comment>
<feature type="coiled-coil region" evidence="1">
    <location>
        <begin position="266"/>
        <end position="293"/>
    </location>
</feature>
<dbReference type="STRING" id="247490.KSU1_C0984"/>
<accession>I3ILI5</accession>
<dbReference type="Proteomes" id="UP000002985">
    <property type="component" value="Unassembled WGS sequence"/>
</dbReference>
<dbReference type="EMBL" id="BAFH01000003">
    <property type="protein sequence ID" value="GAB62580.1"/>
    <property type="molecule type" value="Genomic_DNA"/>
</dbReference>
<dbReference type="eggNOG" id="ENOG502ZRDB">
    <property type="taxonomic scope" value="Bacteria"/>
</dbReference>
<gene>
    <name evidence="3" type="ORF">KSU1_C0984</name>
</gene>
<protein>
    <submittedName>
        <fullName evidence="3">Uncharacterized protein</fullName>
    </submittedName>
</protein>
<evidence type="ECO:0000313" key="3">
    <source>
        <dbReference type="EMBL" id="GAB62580.1"/>
    </source>
</evidence>
<evidence type="ECO:0000256" key="2">
    <source>
        <dbReference type="SAM" id="Phobius"/>
    </source>
</evidence>
<keyword evidence="4" id="KW-1185">Reference proteome</keyword>
<proteinExistence type="predicted"/>
<feature type="transmembrane region" description="Helical" evidence="2">
    <location>
        <begin position="7"/>
        <end position="26"/>
    </location>
</feature>
<keyword evidence="2" id="KW-1133">Transmembrane helix</keyword>
<name>I3ILI5_9BACT</name>
<evidence type="ECO:0000256" key="1">
    <source>
        <dbReference type="SAM" id="Coils"/>
    </source>
</evidence>
<keyword evidence="1" id="KW-0175">Coiled coil</keyword>
<reference evidence="3 4" key="1">
    <citation type="journal article" date="2012" name="FEBS Lett.">
        <title>Anammox organism KSU-1 expresses a NirK-type copper-containing nitrite reductase instead of a NirS-type with cytochrome cd1.</title>
        <authorList>
            <person name="Hira D."/>
            <person name="Toh H."/>
            <person name="Migita C.T."/>
            <person name="Okubo H."/>
            <person name="Nishiyama T."/>
            <person name="Hattori M."/>
            <person name="Furukawa K."/>
            <person name="Fujii T."/>
        </authorList>
    </citation>
    <scope>NUCLEOTIDE SEQUENCE [LARGE SCALE GENOMIC DNA]</scope>
</reference>
<evidence type="ECO:0000313" key="4">
    <source>
        <dbReference type="Proteomes" id="UP000002985"/>
    </source>
</evidence>
<keyword evidence="2" id="KW-0472">Membrane</keyword>
<keyword evidence="2" id="KW-0812">Transmembrane</keyword>
<organism evidence="3 4">
    <name type="scientific">Candidatus Jettenia caeni</name>
    <dbReference type="NCBI Taxonomy" id="247490"/>
    <lineage>
        <taxon>Bacteria</taxon>
        <taxon>Pseudomonadati</taxon>
        <taxon>Planctomycetota</taxon>
        <taxon>Candidatus Brocadiia</taxon>
        <taxon>Candidatus Brocadiales</taxon>
        <taxon>Candidatus Brocadiaceae</taxon>
        <taxon>Candidatus Jettenia</taxon>
    </lineage>
</organism>